<accession>A0A378Y7M9</accession>
<organism evidence="1 2">
    <name type="scientific">Nocardia otitidiscaviarum</name>
    <dbReference type="NCBI Taxonomy" id="1823"/>
    <lineage>
        <taxon>Bacteria</taxon>
        <taxon>Bacillati</taxon>
        <taxon>Actinomycetota</taxon>
        <taxon>Actinomycetes</taxon>
        <taxon>Mycobacteriales</taxon>
        <taxon>Nocardiaceae</taxon>
        <taxon>Nocardia</taxon>
    </lineage>
</organism>
<evidence type="ECO:0000313" key="2">
    <source>
        <dbReference type="Proteomes" id="UP000255467"/>
    </source>
</evidence>
<protein>
    <submittedName>
        <fullName evidence="1">Uncharacterized protein</fullName>
    </submittedName>
</protein>
<proteinExistence type="predicted"/>
<evidence type="ECO:0000313" key="1">
    <source>
        <dbReference type="EMBL" id="SUA72868.1"/>
    </source>
</evidence>
<gene>
    <name evidence="1" type="ORF">NCTC1934_00298</name>
</gene>
<reference evidence="1 2" key="1">
    <citation type="submission" date="2018-06" db="EMBL/GenBank/DDBJ databases">
        <authorList>
            <consortium name="Pathogen Informatics"/>
            <person name="Doyle S."/>
        </authorList>
    </citation>
    <scope>NUCLEOTIDE SEQUENCE [LARGE SCALE GENOMIC DNA]</scope>
    <source>
        <strain evidence="1 2">NCTC1934</strain>
    </source>
</reference>
<dbReference type="Proteomes" id="UP000255467">
    <property type="component" value="Unassembled WGS sequence"/>
</dbReference>
<name>A0A378Y7M9_9NOCA</name>
<dbReference type="EMBL" id="UGRY01000002">
    <property type="protein sequence ID" value="SUA72868.1"/>
    <property type="molecule type" value="Genomic_DNA"/>
</dbReference>
<keyword evidence="2" id="KW-1185">Reference proteome</keyword>
<sequence length="175" mass="18733">MNALKQRPVRALVVAAASVVVLLFLLIFGLGGVSGVFDNDHPSGAIPTTEPVRPFHDVTLSDQIGKTVAQAQRDLGILDRTTSTALTPPRLVAVPMGTQIEGMPDDQLIVTALCIDAPDPDSPTPYPTYFGVTPAEDFTDDIRRQATRGFELADQLRQQTGCVNTSLLTVSVFDS</sequence>
<dbReference type="RefSeq" id="WP_039816500.1">
    <property type="nucleotide sequence ID" value="NZ_UGRY01000002.1"/>
</dbReference>
<dbReference type="AlphaFoldDB" id="A0A378Y7M9"/>